<dbReference type="AlphaFoldDB" id="A0A1H0V7I4"/>
<feature type="domain" description="VOC" evidence="2">
    <location>
        <begin position="161"/>
        <end position="300"/>
    </location>
</feature>
<proteinExistence type="predicted"/>
<dbReference type="CDD" id="cd07821">
    <property type="entry name" value="PYR_PYL_RCAR_like"/>
    <property type="match status" value="1"/>
</dbReference>
<dbReference type="InterPro" id="IPR019587">
    <property type="entry name" value="Polyketide_cyclase/dehydratase"/>
</dbReference>
<dbReference type="GO" id="GO:0046872">
    <property type="term" value="F:metal ion binding"/>
    <property type="evidence" value="ECO:0007669"/>
    <property type="project" value="UniProtKB-KW"/>
</dbReference>
<dbReference type="RefSeq" id="WP_092225822.1">
    <property type="nucleotide sequence ID" value="NZ_FNJI01000042.1"/>
</dbReference>
<dbReference type="GO" id="GO:0046491">
    <property type="term" value="P:L-methylmalonyl-CoA metabolic process"/>
    <property type="evidence" value="ECO:0007669"/>
    <property type="project" value="TreeGrafter"/>
</dbReference>
<dbReference type="GO" id="GO:0004493">
    <property type="term" value="F:methylmalonyl-CoA epimerase activity"/>
    <property type="evidence" value="ECO:0007669"/>
    <property type="project" value="TreeGrafter"/>
</dbReference>
<dbReference type="InterPro" id="IPR004360">
    <property type="entry name" value="Glyas_Fos-R_dOase_dom"/>
</dbReference>
<evidence type="ECO:0000313" key="3">
    <source>
        <dbReference type="EMBL" id="SDP74367.1"/>
    </source>
</evidence>
<evidence type="ECO:0000259" key="2">
    <source>
        <dbReference type="PROSITE" id="PS51819"/>
    </source>
</evidence>
<dbReference type="InterPro" id="IPR037523">
    <property type="entry name" value="VOC_core"/>
</dbReference>
<dbReference type="PANTHER" id="PTHR43048">
    <property type="entry name" value="METHYLMALONYL-COA EPIMERASE"/>
    <property type="match status" value="1"/>
</dbReference>
<dbReference type="Proteomes" id="UP000199073">
    <property type="component" value="Unassembled WGS sequence"/>
</dbReference>
<dbReference type="EMBL" id="FNJI01000042">
    <property type="protein sequence ID" value="SDP74367.1"/>
    <property type="molecule type" value="Genomic_DNA"/>
</dbReference>
<name>A0A1H0V7I4_9BACT</name>
<dbReference type="OrthoDB" id="793407at2"/>
<dbReference type="Gene3D" id="3.10.180.10">
    <property type="entry name" value="2,3-Dihydroxybiphenyl 1,2-Dioxygenase, domain 1"/>
    <property type="match status" value="2"/>
</dbReference>
<keyword evidence="3" id="KW-0223">Dioxygenase</keyword>
<dbReference type="PANTHER" id="PTHR43048:SF3">
    <property type="entry name" value="METHYLMALONYL-COA EPIMERASE, MITOCHONDRIAL"/>
    <property type="match status" value="1"/>
</dbReference>
<dbReference type="SUPFAM" id="SSF54593">
    <property type="entry name" value="Glyoxalase/Bleomycin resistance protein/Dihydroxybiphenyl dioxygenase"/>
    <property type="match status" value="2"/>
</dbReference>
<dbReference type="Gene3D" id="3.30.530.20">
    <property type="match status" value="1"/>
</dbReference>
<dbReference type="Pfam" id="PF00903">
    <property type="entry name" value="Glyoxalase"/>
    <property type="match status" value="2"/>
</dbReference>
<dbReference type="STRING" id="91360.SAMN05660330_03913"/>
<organism evidence="3 4">
    <name type="scientific">Desulforhopalus singaporensis</name>
    <dbReference type="NCBI Taxonomy" id="91360"/>
    <lineage>
        <taxon>Bacteria</taxon>
        <taxon>Pseudomonadati</taxon>
        <taxon>Thermodesulfobacteriota</taxon>
        <taxon>Desulfobulbia</taxon>
        <taxon>Desulfobulbales</taxon>
        <taxon>Desulfocapsaceae</taxon>
        <taxon>Desulforhopalus</taxon>
    </lineage>
</organism>
<dbReference type="PROSITE" id="PS51819">
    <property type="entry name" value="VOC"/>
    <property type="match status" value="2"/>
</dbReference>
<keyword evidence="3" id="KW-0560">Oxidoreductase</keyword>
<feature type="domain" description="VOC" evidence="2">
    <location>
        <begin position="6"/>
        <end position="143"/>
    </location>
</feature>
<dbReference type="InterPro" id="IPR051785">
    <property type="entry name" value="MMCE/EMCE_epimerase"/>
</dbReference>
<evidence type="ECO:0000313" key="4">
    <source>
        <dbReference type="Proteomes" id="UP000199073"/>
    </source>
</evidence>
<evidence type="ECO:0000256" key="1">
    <source>
        <dbReference type="ARBA" id="ARBA00022723"/>
    </source>
</evidence>
<keyword evidence="4" id="KW-1185">Reference proteome</keyword>
<dbReference type="InterPro" id="IPR023393">
    <property type="entry name" value="START-like_dom_sf"/>
</dbReference>
<dbReference type="InterPro" id="IPR029068">
    <property type="entry name" value="Glyas_Bleomycin-R_OHBP_Dase"/>
</dbReference>
<protein>
    <submittedName>
        <fullName evidence="3">Catechol 2,3-dioxygenase</fullName>
    </submittedName>
</protein>
<dbReference type="SUPFAM" id="SSF55961">
    <property type="entry name" value="Bet v1-like"/>
    <property type="match status" value="1"/>
</dbReference>
<accession>A0A1H0V7I4</accession>
<keyword evidence="1" id="KW-0479">Metal-binding</keyword>
<dbReference type="Pfam" id="PF10604">
    <property type="entry name" value="Polyketide_cyc2"/>
    <property type="match status" value="1"/>
</dbReference>
<sequence length="457" mass="51105">MNTPRHICQVAFSALDNFGLRKWYCDAFQLLESSRILFFPPSTTQVQGIKNALSTCGWLVDSQDYFQLEFFKFINPRSKPRPDRKPSDIGYNILGIQVADFDKTVKRLNAMGSAPITDPRGDKGNRRVCVADPEGNIVELFESYPVSFPDVVASRPEINSTVRSIVVSVPDLEKSRNYFSEVLGLSVVEDGVLHDESHEEMWGLPGARSKRLLLRSANFLVELVQYIEPSPRAWPEGYQICDQGIMNIALGYSSTADFDQAFKKAVDGGSRPNGKPVDIGVFKVMYVNDDDGFSVEMLHARRRLWSVSGFNPSYAYVTNEVMIDASPEEVWSVLTDHDTMGDWCLFKAKVVRPGDTDPKGLGTQRKVSALGMKILEEIIEWEPHRRFAYTVRSGGGVKDYRGDLLLSPQDDGTHLRWSMRFRPLIPGGGKPAALLLKKIFASAVQQLKAKVEAAKAV</sequence>
<reference evidence="3 4" key="1">
    <citation type="submission" date="2016-10" db="EMBL/GenBank/DDBJ databases">
        <authorList>
            <person name="de Groot N.N."/>
        </authorList>
    </citation>
    <scope>NUCLEOTIDE SEQUENCE [LARGE SCALE GENOMIC DNA]</scope>
    <source>
        <strain evidence="3 4">DSM 12130</strain>
    </source>
</reference>
<gene>
    <name evidence="3" type="ORF">SAMN05660330_03913</name>
</gene>
<dbReference type="GO" id="GO:0051213">
    <property type="term" value="F:dioxygenase activity"/>
    <property type="evidence" value="ECO:0007669"/>
    <property type="project" value="UniProtKB-KW"/>
</dbReference>